<organism evidence="2 3">
    <name type="scientific">Pleurodeles waltl</name>
    <name type="common">Iberian ribbed newt</name>
    <dbReference type="NCBI Taxonomy" id="8319"/>
    <lineage>
        <taxon>Eukaryota</taxon>
        <taxon>Metazoa</taxon>
        <taxon>Chordata</taxon>
        <taxon>Craniata</taxon>
        <taxon>Vertebrata</taxon>
        <taxon>Euteleostomi</taxon>
        <taxon>Amphibia</taxon>
        <taxon>Batrachia</taxon>
        <taxon>Caudata</taxon>
        <taxon>Salamandroidea</taxon>
        <taxon>Salamandridae</taxon>
        <taxon>Pleurodelinae</taxon>
        <taxon>Pleurodeles</taxon>
    </lineage>
</organism>
<evidence type="ECO:0000313" key="2">
    <source>
        <dbReference type="EMBL" id="KAJ1172516.1"/>
    </source>
</evidence>
<evidence type="ECO:0000313" key="3">
    <source>
        <dbReference type="Proteomes" id="UP001066276"/>
    </source>
</evidence>
<reference evidence="2" key="1">
    <citation type="journal article" date="2022" name="bioRxiv">
        <title>Sequencing and chromosome-scale assembly of the giantPleurodeles waltlgenome.</title>
        <authorList>
            <person name="Brown T."/>
            <person name="Elewa A."/>
            <person name="Iarovenko S."/>
            <person name="Subramanian E."/>
            <person name="Araus A.J."/>
            <person name="Petzold A."/>
            <person name="Susuki M."/>
            <person name="Suzuki K.-i.T."/>
            <person name="Hayashi T."/>
            <person name="Toyoda A."/>
            <person name="Oliveira C."/>
            <person name="Osipova E."/>
            <person name="Leigh N.D."/>
            <person name="Simon A."/>
            <person name="Yun M.H."/>
        </authorList>
    </citation>
    <scope>NUCLEOTIDE SEQUENCE</scope>
    <source>
        <strain evidence="2">20211129_DDA</strain>
        <tissue evidence="2">Liver</tissue>
    </source>
</reference>
<feature type="compositionally biased region" description="Basic residues" evidence="1">
    <location>
        <begin position="103"/>
        <end position="113"/>
    </location>
</feature>
<accession>A0AAV7T7X2</accession>
<keyword evidence="3" id="KW-1185">Reference proteome</keyword>
<protein>
    <submittedName>
        <fullName evidence="2">Uncharacterized protein</fullName>
    </submittedName>
</protein>
<proteinExistence type="predicted"/>
<feature type="compositionally biased region" description="Polar residues" evidence="1">
    <location>
        <begin position="79"/>
        <end position="89"/>
    </location>
</feature>
<dbReference type="EMBL" id="JANPWB010000007">
    <property type="protein sequence ID" value="KAJ1172516.1"/>
    <property type="molecule type" value="Genomic_DNA"/>
</dbReference>
<sequence>MLETRCSLLGRLTPRPEPKHSAARIHFCPHVVYQTISPTAVKLTMPGDSCAFRCPPRSLKAGAPARHQNAKKSGAGTEQDAQILTNNPRQRSRKDQDEGSNRWTRRRGTPFGE</sequence>
<dbReference type="Proteomes" id="UP001066276">
    <property type="component" value="Chromosome 4_1"/>
</dbReference>
<name>A0AAV7T7X2_PLEWA</name>
<dbReference type="AlphaFoldDB" id="A0AAV7T7X2"/>
<feature type="region of interest" description="Disordered" evidence="1">
    <location>
        <begin position="57"/>
        <end position="113"/>
    </location>
</feature>
<comment type="caution">
    <text evidence="2">The sequence shown here is derived from an EMBL/GenBank/DDBJ whole genome shotgun (WGS) entry which is preliminary data.</text>
</comment>
<evidence type="ECO:0000256" key="1">
    <source>
        <dbReference type="SAM" id="MobiDB-lite"/>
    </source>
</evidence>
<gene>
    <name evidence="2" type="ORF">NDU88_004362</name>
</gene>